<evidence type="ECO:0000256" key="4">
    <source>
        <dbReference type="SAM" id="MobiDB-lite"/>
    </source>
</evidence>
<reference evidence="5" key="2">
    <citation type="submission" date="2017-05" db="UniProtKB">
        <authorList>
            <consortium name="EnsemblMetazoa"/>
        </authorList>
    </citation>
    <scope>IDENTIFICATION</scope>
</reference>
<proteinExistence type="inferred from homology"/>
<dbReference type="GO" id="GO:0045292">
    <property type="term" value="P:mRNA cis splicing, via spliceosome"/>
    <property type="evidence" value="ECO:0007669"/>
    <property type="project" value="TreeGrafter"/>
</dbReference>
<dbReference type="Proteomes" id="UP000007879">
    <property type="component" value="Unassembled WGS sequence"/>
</dbReference>
<feature type="compositionally biased region" description="Basic and acidic residues" evidence="4">
    <location>
        <begin position="52"/>
        <end position="82"/>
    </location>
</feature>
<dbReference type="STRING" id="400682.A0A1X7URM0"/>
<evidence type="ECO:0000313" key="6">
    <source>
        <dbReference type="Proteomes" id="UP000007879"/>
    </source>
</evidence>
<evidence type="ECO:0000256" key="1">
    <source>
        <dbReference type="ARBA" id="ARBA00006644"/>
    </source>
</evidence>
<dbReference type="FunCoup" id="A0A1X7URM0">
    <property type="interactions" value="748"/>
</dbReference>
<dbReference type="KEGG" id="aqu:100638263"/>
<evidence type="ECO:0000313" key="5">
    <source>
        <dbReference type="EnsemblMetazoa" id="Aqu2.1.30428_001"/>
    </source>
</evidence>
<sequence>MTTAARPTFEPARGGTGKGENDLSALSKQYSSRDLPSHTKLKYRQSGQSTADDLRGKDYRQELEERERAVRDKGGAKEKRSFTEAPPVSGSSGKAVESSEAKRPHLAPPPQSLDPDDAINDDDDDDESDEDDTAELLKELQKIKKERAEEQARKERERKEEEERIRTENLLKGNPLLNQQQSGSFQIKRRWDDDVIFKNCAKSEFDKKEQHFINDTIRSEFHRKFMDKYVK</sequence>
<dbReference type="Pfam" id="PF04889">
    <property type="entry name" value="Cwf_Cwc_15"/>
    <property type="match status" value="1"/>
</dbReference>
<reference evidence="6" key="1">
    <citation type="journal article" date="2010" name="Nature">
        <title>The Amphimedon queenslandica genome and the evolution of animal complexity.</title>
        <authorList>
            <person name="Srivastava M."/>
            <person name="Simakov O."/>
            <person name="Chapman J."/>
            <person name="Fahey B."/>
            <person name="Gauthier M.E."/>
            <person name="Mitros T."/>
            <person name="Richards G.S."/>
            <person name="Conaco C."/>
            <person name="Dacre M."/>
            <person name="Hellsten U."/>
            <person name="Larroux C."/>
            <person name="Putnam N.H."/>
            <person name="Stanke M."/>
            <person name="Adamska M."/>
            <person name="Darling A."/>
            <person name="Degnan S.M."/>
            <person name="Oakley T.H."/>
            <person name="Plachetzki D.C."/>
            <person name="Zhai Y."/>
            <person name="Adamski M."/>
            <person name="Calcino A."/>
            <person name="Cummins S.F."/>
            <person name="Goodstein D.M."/>
            <person name="Harris C."/>
            <person name="Jackson D.J."/>
            <person name="Leys S.P."/>
            <person name="Shu S."/>
            <person name="Woodcroft B.J."/>
            <person name="Vervoort M."/>
            <person name="Kosik K.S."/>
            <person name="Manning G."/>
            <person name="Degnan B.M."/>
            <person name="Rokhsar D.S."/>
        </authorList>
    </citation>
    <scope>NUCLEOTIDE SEQUENCE [LARGE SCALE GENOMIC DNA]</scope>
</reference>
<name>A0A1X7URM0_AMPQE</name>
<keyword evidence="6" id="KW-1185">Reference proteome</keyword>
<protein>
    <submittedName>
        <fullName evidence="5">Uncharacterized protein</fullName>
    </submittedName>
</protein>
<evidence type="ECO:0000256" key="2">
    <source>
        <dbReference type="ARBA" id="ARBA00022664"/>
    </source>
</evidence>
<dbReference type="InterPro" id="IPR006973">
    <property type="entry name" value="Cwf_Cwc_15"/>
</dbReference>
<dbReference type="OMA" id="KYREHGQ"/>
<dbReference type="GO" id="GO:0071013">
    <property type="term" value="C:catalytic step 2 spliceosome"/>
    <property type="evidence" value="ECO:0007669"/>
    <property type="project" value="TreeGrafter"/>
</dbReference>
<dbReference type="eggNOG" id="KOG3228">
    <property type="taxonomic scope" value="Eukaryota"/>
</dbReference>
<feature type="compositionally biased region" description="Polar residues" evidence="4">
    <location>
        <begin position="24"/>
        <end position="34"/>
    </location>
</feature>
<dbReference type="EnsemblMetazoa" id="Aqu2.1.30428_001">
    <property type="protein sequence ID" value="Aqu2.1.30428_001"/>
    <property type="gene ID" value="Aqu2.1.30428"/>
</dbReference>
<accession>A0A1X7URM0</accession>
<dbReference type="GO" id="GO:0003723">
    <property type="term" value="F:RNA binding"/>
    <property type="evidence" value="ECO:0007669"/>
    <property type="project" value="TreeGrafter"/>
</dbReference>
<dbReference type="PANTHER" id="PTHR12718:SF2">
    <property type="entry name" value="SPLICEOSOME-ASSOCIATED PROTEIN CWC15 HOMOLOG"/>
    <property type="match status" value="1"/>
</dbReference>
<comment type="similarity">
    <text evidence="1">Belongs to the CWC15 family.</text>
</comment>
<feature type="compositionally biased region" description="Acidic residues" evidence="4">
    <location>
        <begin position="114"/>
        <end position="134"/>
    </location>
</feature>
<dbReference type="InParanoid" id="A0A1X7URM0"/>
<keyword evidence="2" id="KW-0507">mRNA processing</keyword>
<feature type="region of interest" description="Disordered" evidence="4">
    <location>
        <begin position="1"/>
        <end position="185"/>
    </location>
</feature>
<feature type="compositionally biased region" description="Polar residues" evidence="4">
    <location>
        <begin position="176"/>
        <end position="185"/>
    </location>
</feature>
<dbReference type="OrthoDB" id="30179at2759"/>
<organism evidence="5">
    <name type="scientific">Amphimedon queenslandica</name>
    <name type="common">Sponge</name>
    <dbReference type="NCBI Taxonomy" id="400682"/>
    <lineage>
        <taxon>Eukaryota</taxon>
        <taxon>Metazoa</taxon>
        <taxon>Porifera</taxon>
        <taxon>Demospongiae</taxon>
        <taxon>Heteroscleromorpha</taxon>
        <taxon>Haplosclerida</taxon>
        <taxon>Niphatidae</taxon>
        <taxon>Amphimedon</taxon>
    </lineage>
</organism>
<dbReference type="EnsemblMetazoa" id="XM_019997184.1">
    <property type="protein sequence ID" value="XP_019852743.1"/>
    <property type="gene ID" value="LOC100638263"/>
</dbReference>
<keyword evidence="3" id="KW-0508">mRNA splicing</keyword>
<feature type="compositionally biased region" description="Basic and acidic residues" evidence="4">
    <location>
        <begin position="135"/>
        <end position="169"/>
    </location>
</feature>
<dbReference type="AlphaFoldDB" id="A0A1X7URM0"/>
<gene>
    <name evidence="5" type="primary">100638263</name>
</gene>
<dbReference type="PANTHER" id="PTHR12718">
    <property type="entry name" value="CELL CYCLE CONTROL PROTEIN CWF15"/>
    <property type="match status" value="1"/>
</dbReference>
<evidence type="ECO:0000256" key="3">
    <source>
        <dbReference type="ARBA" id="ARBA00023187"/>
    </source>
</evidence>